<name>A0A918UA79_9NEIS</name>
<feature type="transmembrane region" description="Helical" evidence="12">
    <location>
        <begin position="104"/>
        <end position="123"/>
    </location>
</feature>
<reference evidence="13" key="1">
    <citation type="journal article" date="2014" name="Int. J. Syst. Evol. Microbiol.">
        <title>Complete genome sequence of Corynebacterium casei LMG S-19264T (=DSM 44701T), isolated from a smear-ripened cheese.</title>
        <authorList>
            <consortium name="US DOE Joint Genome Institute (JGI-PGF)"/>
            <person name="Walter F."/>
            <person name="Albersmeier A."/>
            <person name="Kalinowski J."/>
            <person name="Ruckert C."/>
        </authorList>
    </citation>
    <scope>NUCLEOTIDE SEQUENCE</scope>
    <source>
        <strain evidence="13">KCTC 32182</strain>
    </source>
</reference>
<evidence type="ECO:0000256" key="9">
    <source>
        <dbReference type="ARBA" id="ARBA00023136"/>
    </source>
</evidence>
<dbReference type="GO" id="GO:0016491">
    <property type="term" value="F:oxidoreductase activity"/>
    <property type="evidence" value="ECO:0007669"/>
    <property type="project" value="UniProtKB-KW"/>
</dbReference>
<dbReference type="Proteomes" id="UP000645257">
    <property type="component" value="Unassembled WGS sequence"/>
</dbReference>
<keyword evidence="6" id="KW-0560">Oxidoreductase</keyword>
<keyword evidence="8" id="KW-0350">Heme biosynthesis</keyword>
<dbReference type="Pfam" id="PF02628">
    <property type="entry name" value="COX15-CtaA"/>
    <property type="match status" value="1"/>
</dbReference>
<evidence type="ECO:0000256" key="7">
    <source>
        <dbReference type="ARBA" id="ARBA00023004"/>
    </source>
</evidence>
<feature type="transmembrane region" description="Helical" evidence="12">
    <location>
        <begin position="129"/>
        <end position="148"/>
    </location>
</feature>
<evidence type="ECO:0000256" key="12">
    <source>
        <dbReference type="SAM" id="Phobius"/>
    </source>
</evidence>
<dbReference type="EMBL" id="BMYX01000009">
    <property type="protein sequence ID" value="GGY15474.1"/>
    <property type="molecule type" value="Genomic_DNA"/>
</dbReference>
<dbReference type="GO" id="GO:0016020">
    <property type="term" value="C:membrane"/>
    <property type="evidence" value="ECO:0007669"/>
    <property type="project" value="UniProtKB-SubCell"/>
</dbReference>
<evidence type="ECO:0000256" key="10">
    <source>
        <dbReference type="ARBA" id="ARBA00023157"/>
    </source>
</evidence>
<gene>
    <name evidence="13" type="ORF">GCM10011289_18400</name>
</gene>
<protein>
    <submittedName>
        <fullName evidence="13">Cytochrome oxidase assembly protein</fullName>
    </submittedName>
</protein>
<dbReference type="InterPro" id="IPR003780">
    <property type="entry name" value="COX15/CtaA_fam"/>
</dbReference>
<accession>A0A918UA79</accession>
<evidence type="ECO:0000256" key="1">
    <source>
        <dbReference type="ARBA" id="ARBA00004141"/>
    </source>
</evidence>
<reference evidence="13" key="2">
    <citation type="submission" date="2020-09" db="EMBL/GenBank/DDBJ databases">
        <authorList>
            <person name="Sun Q."/>
            <person name="Kim S."/>
        </authorList>
    </citation>
    <scope>NUCLEOTIDE SEQUENCE</scope>
    <source>
        <strain evidence="13">KCTC 32182</strain>
    </source>
</reference>
<comment type="subcellular location">
    <subcellularLocation>
        <location evidence="1">Membrane</location>
        <topology evidence="1">Multi-pass membrane protein</topology>
    </subcellularLocation>
</comment>
<dbReference type="PANTHER" id="PTHR35457">
    <property type="entry name" value="HEME A SYNTHASE"/>
    <property type="match status" value="1"/>
</dbReference>
<evidence type="ECO:0000256" key="5">
    <source>
        <dbReference type="ARBA" id="ARBA00022989"/>
    </source>
</evidence>
<keyword evidence="5 12" id="KW-1133">Transmembrane helix</keyword>
<evidence type="ECO:0000256" key="3">
    <source>
        <dbReference type="ARBA" id="ARBA00022692"/>
    </source>
</evidence>
<dbReference type="GO" id="GO:0006784">
    <property type="term" value="P:heme A biosynthetic process"/>
    <property type="evidence" value="ECO:0007669"/>
    <property type="project" value="InterPro"/>
</dbReference>
<keyword evidence="2" id="KW-1003">Cell membrane</keyword>
<feature type="transmembrane region" description="Helical" evidence="12">
    <location>
        <begin position="75"/>
        <end position="92"/>
    </location>
</feature>
<feature type="transmembrane region" description="Helical" evidence="12">
    <location>
        <begin position="266"/>
        <end position="285"/>
    </location>
</feature>
<organism evidence="13 14">
    <name type="scientific">Paludibacterium paludis</name>
    <dbReference type="NCBI Taxonomy" id="1225769"/>
    <lineage>
        <taxon>Bacteria</taxon>
        <taxon>Pseudomonadati</taxon>
        <taxon>Pseudomonadota</taxon>
        <taxon>Betaproteobacteria</taxon>
        <taxon>Neisseriales</taxon>
        <taxon>Chromobacteriaceae</taxon>
        <taxon>Paludibacterium</taxon>
    </lineage>
</organism>
<feature type="transmembrane region" description="Helical" evidence="12">
    <location>
        <begin position="235"/>
        <end position="254"/>
    </location>
</feature>
<dbReference type="GO" id="GO:0046872">
    <property type="term" value="F:metal ion binding"/>
    <property type="evidence" value="ECO:0007669"/>
    <property type="project" value="UniProtKB-KW"/>
</dbReference>
<keyword evidence="4" id="KW-0479">Metal-binding</keyword>
<keyword evidence="7" id="KW-0408">Iron</keyword>
<evidence type="ECO:0000256" key="11">
    <source>
        <dbReference type="ARBA" id="ARBA00023444"/>
    </source>
</evidence>
<comment type="pathway">
    <text evidence="11">Porphyrin-containing compound metabolism.</text>
</comment>
<evidence type="ECO:0000313" key="13">
    <source>
        <dbReference type="EMBL" id="GGY15474.1"/>
    </source>
</evidence>
<keyword evidence="14" id="KW-1185">Reference proteome</keyword>
<dbReference type="InterPro" id="IPR050450">
    <property type="entry name" value="COX15/CtaA_HemeA_synthase"/>
</dbReference>
<keyword evidence="9 12" id="KW-0472">Membrane</keyword>
<feature type="transmembrane region" description="Helical" evidence="12">
    <location>
        <begin position="160"/>
        <end position="181"/>
    </location>
</feature>
<dbReference type="PANTHER" id="PTHR35457:SF1">
    <property type="entry name" value="HEME A SYNTHASE"/>
    <property type="match status" value="1"/>
</dbReference>
<dbReference type="RefSeq" id="WP_189533563.1">
    <property type="nucleotide sequence ID" value="NZ_BMYX01000009.1"/>
</dbReference>
<evidence type="ECO:0000313" key="14">
    <source>
        <dbReference type="Proteomes" id="UP000645257"/>
    </source>
</evidence>
<comment type="caution">
    <text evidence="13">The sequence shown here is derived from an EMBL/GenBank/DDBJ whole genome shotgun (WGS) entry which is preliminary data.</text>
</comment>
<evidence type="ECO:0000256" key="6">
    <source>
        <dbReference type="ARBA" id="ARBA00023002"/>
    </source>
</evidence>
<feature type="transmembrane region" description="Helical" evidence="12">
    <location>
        <begin position="291"/>
        <end position="311"/>
    </location>
</feature>
<evidence type="ECO:0000256" key="4">
    <source>
        <dbReference type="ARBA" id="ARBA00022723"/>
    </source>
</evidence>
<keyword evidence="3 12" id="KW-0812">Transmembrane</keyword>
<keyword evidence="10" id="KW-1015">Disulfide bond</keyword>
<evidence type="ECO:0000256" key="2">
    <source>
        <dbReference type="ARBA" id="ARBA00022475"/>
    </source>
</evidence>
<sequence>MKTLVALALLLAALVVPLGAYVRLSDAGLGCPDWPLCYGKVSPHHAREAIARDEALMPHGPVTQAKAWKEMAHRYAAASLGVLILAVAALAWKKRRDRAAASSLLALVAVQGMLGMWTVTLLLKPAIVTAHLAGGMLTVAALAVMFAARRLPPVGLPAGRVFAVRCLAVLVFCQILSGGWVSTNYAALACEGFPLCSGTAWPDWRPDGAFHIWRELGESPDGTLLPFSALVAIHWTHRLLALAVAALTLAVLILCRREAGLRPHLAWLAAVLLVQVSLGIGNVLLRLPLPLAVAHNAGAMCLFAVTALLAARVRSRVRIADPCQERGTSWQS</sequence>
<evidence type="ECO:0000256" key="8">
    <source>
        <dbReference type="ARBA" id="ARBA00023133"/>
    </source>
</evidence>
<dbReference type="AlphaFoldDB" id="A0A918UA79"/>
<proteinExistence type="predicted"/>